<organism evidence="2 3">
    <name type="scientific">Favolaschia claudopus</name>
    <dbReference type="NCBI Taxonomy" id="2862362"/>
    <lineage>
        <taxon>Eukaryota</taxon>
        <taxon>Fungi</taxon>
        <taxon>Dikarya</taxon>
        <taxon>Basidiomycota</taxon>
        <taxon>Agaricomycotina</taxon>
        <taxon>Agaricomycetes</taxon>
        <taxon>Agaricomycetidae</taxon>
        <taxon>Agaricales</taxon>
        <taxon>Marasmiineae</taxon>
        <taxon>Mycenaceae</taxon>
        <taxon>Favolaschia</taxon>
    </lineage>
</organism>
<feature type="region of interest" description="Disordered" evidence="1">
    <location>
        <begin position="213"/>
        <end position="251"/>
    </location>
</feature>
<accession>A0AAW0DFZ9</accession>
<sequence length="270" mass="30398">MLLPAHFRASAHSNFSSSASTARLDLLTDSSDERTDYVSQRNSSRWKQVPTLTSSPSTATRDQNCTQRASSKRRNNFSGLSARPRPVELTRRHCAVRFSARFWAVAAPAILLNRISTYRISISTSLYRAESSAHRLSAAQRPHPKLWRCKHVPVQHKDSLAAPPSSLMWRIYLRPRHTPRKSQATAAVFPLPHPLYSTLAYFRVEPVTTHRPDSASFPHGATLSLGSALPPSPPFRRRRHPAPPTPRPSGIYIKTPTPFRCRIASRFLHD</sequence>
<dbReference type="AlphaFoldDB" id="A0AAW0DFZ9"/>
<gene>
    <name evidence="2" type="ORF">R3P38DRAFT_3255117</name>
</gene>
<protein>
    <submittedName>
        <fullName evidence="2">Uncharacterized protein</fullName>
    </submittedName>
</protein>
<reference evidence="2 3" key="1">
    <citation type="journal article" date="2024" name="J Genomics">
        <title>Draft genome sequencing and assembly of Favolaschia claudopus CIRM-BRFM 2984 isolated from oak limbs.</title>
        <authorList>
            <person name="Navarro D."/>
            <person name="Drula E."/>
            <person name="Chaduli D."/>
            <person name="Cazenave R."/>
            <person name="Ahrendt S."/>
            <person name="Wang J."/>
            <person name="Lipzen A."/>
            <person name="Daum C."/>
            <person name="Barry K."/>
            <person name="Grigoriev I.V."/>
            <person name="Favel A."/>
            <person name="Rosso M.N."/>
            <person name="Martin F."/>
        </authorList>
    </citation>
    <scope>NUCLEOTIDE SEQUENCE [LARGE SCALE GENOMIC DNA]</scope>
    <source>
        <strain evidence="2 3">CIRM-BRFM 2984</strain>
    </source>
</reference>
<name>A0AAW0DFZ9_9AGAR</name>
<evidence type="ECO:0000313" key="2">
    <source>
        <dbReference type="EMBL" id="KAK7051835.1"/>
    </source>
</evidence>
<dbReference type="Proteomes" id="UP001362999">
    <property type="component" value="Unassembled WGS sequence"/>
</dbReference>
<comment type="caution">
    <text evidence="2">The sequence shown here is derived from an EMBL/GenBank/DDBJ whole genome shotgun (WGS) entry which is preliminary data.</text>
</comment>
<dbReference type="EMBL" id="JAWWNJ010000007">
    <property type="protein sequence ID" value="KAK7051835.1"/>
    <property type="molecule type" value="Genomic_DNA"/>
</dbReference>
<keyword evidence="3" id="KW-1185">Reference proteome</keyword>
<evidence type="ECO:0000256" key="1">
    <source>
        <dbReference type="SAM" id="MobiDB-lite"/>
    </source>
</evidence>
<evidence type="ECO:0000313" key="3">
    <source>
        <dbReference type="Proteomes" id="UP001362999"/>
    </source>
</evidence>
<feature type="region of interest" description="Disordered" evidence="1">
    <location>
        <begin position="37"/>
        <end position="84"/>
    </location>
</feature>
<proteinExistence type="predicted"/>
<feature type="compositionally biased region" description="Polar residues" evidence="1">
    <location>
        <begin position="37"/>
        <end position="69"/>
    </location>
</feature>